<protein>
    <submittedName>
        <fullName evidence="1">Uncharacterized protein</fullName>
    </submittedName>
</protein>
<name>A0A0R3L4C5_9BRAD</name>
<dbReference type="AlphaFoldDB" id="A0A0R3L4C5"/>
<dbReference type="STRING" id="1518501.CQ10_31445"/>
<sequence>MTHIEETPRKLTLKAGSTTLTLDKEFGKATLQQKMLLWKKKPVEFALDDIDDIAVKSDIDGLSGAPIHHSVLHRRTGEITVLTTEEAKDADETVKKLRGFVGLQG</sequence>
<organism evidence="1 2">
    <name type="scientific">Bradyrhizobium valentinum</name>
    <dbReference type="NCBI Taxonomy" id="1518501"/>
    <lineage>
        <taxon>Bacteria</taxon>
        <taxon>Pseudomonadati</taxon>
        <taxon>Pseudomonadota</taxon>
        <taxon>Alphaproteobacteria</taxon>
        <taxon>Hyphomicrobiales</taxon>
        <taxon>Nitrobacteraceae</taxon>
        <taxon>Bradyrhizobium</taxon>
    </lineage>
</organism>
<dbReference type="RefSeq" id="WP_057853052.1">
    <property type="nucleotide sequence ID" value="NZ_LLXX01000148.1"/>
</dbReference>
<reference evidence="1 2" key="1">
    <citation type="submission" date="2014-03" db="EMBL/GenBank/DDBJ databases">
        <title>Bradyrhizobium valentinum sp. nov., isolated from effective nodules of Lupinus mariae-josephae, a lupine endemic of basic-lime soils in Eastern Spain.</title>
        <authorList>
            <person name="Duran D."/>
            <person name="Rey L."/>
            <person name="Navarro A."/>
            <person name="Busquets A."/>
            <person name="Imperial J."/>
            <person name="Ruiz-Argueso T."/>
        </authorList>
    </citation>
    <scope>NUCLEOTIDE SEQUENCE [LARGE SCALE GENOMIC DNA]</scope>
    <source>
        <strain evidence="1 2">LmjM3</strain>
    </source>
</reference>
<evidence type="ECO:0000313" key="1">
    <source>
        <dbReference type="EMBL" id="KRR02602.1"/>
    </source>
</evidence>
<keyword evidence="2" id="KW-1185">Reference proteome</keyword>
<dbReference type="EMBL" id="LLXX01000148">
    <property type="protein sequence ID" value="KRR02602.1"/>
    <property type="molecule type" value="Genomic_DNA"/>
</dbReference>
<gene>
    <name evidence="1" type="ORF">CP49_16975</name>
</gene>
<dbReference type="OrthoDB" id="8234868at2"/>
<comment type="caution">
    <text evidence="1">The sequence shown here is derived from an EMBL/GenBank/DDBJ whole genome shotgun (WGS) entry which is preliminary data.</text>
</comment>
<dbReference type="Proteomes" id="UP000051913">
    <property type="component" value="Unassembled WGS sequence"/>
</dbReference>
<proteinExistence type="predicted"/>
<accession>A0A0R3L4C5</accession>
<evidence type="ECO:0000313" key="2">
    <source>
        <dbReference type="Proteomes" id="UP000051913"/>
    </source>
</evidence>